<dbReference type="AlphaFoldDB" id="A0A9D2RJC4"/>
<comment type="caution">
    <text evidence="2">The sequence shown here is derived from an EMBL/GenBank/DDBJ whole genome shotgun (WGS) entry which is preliminary data.</text>
</comment>
<evidence type="ECO:0000313" key="2">
    <source>
        <dbReference type="EMBL" id="HJD44441.1"/>
    </source>
</evidence>
<organism evidence="2 3">
    <name type="scientific">Candidatus Paenalcaligenes intestinipullorum</name>
    <dbReference type="NCBI Taxonomy" id="2838718"/>
    <lineage>
        <taxon>Bacteria</taxon>
        <taxon>Pseudomonadati</taxon>
        <taxon>Pseudomonadota</taxon>
        <taxon>Betaproteobacteria</taxon>
        <taxon>Burkholderiales</taxon>
        <taxon>Alcaligenaceae</taxon>
        <taxon>Paenalcaligenes</taxon>
    </lineage>
</organism>
<dbReference type="PROSITE" id="PS00061">
    <property type="entry name" value="ADH_SHORT"/>
    <property type="match status" value="1"/>
</dbReference>
<name>A0A9D2RJC4_9BURK</name>
<evidence type="ECO:0000256" key="1">
    <source>
        <dbReference type="ARBA" id="ARBA00006484"/>
    </source>
</evidence>
<dbReference type="PRINTS" id="PR00080">
    <property type="entry name" value="SDRFAMILY"/>
</dbReference>
<dbReference type="SUPFAM" id="SSF51735">
    <property type="entry name" value="NAD(P)-binding Rossmann-fold domains"/>
    <property type="match status" value="1"/>
</dbReference>
<dbReference type="Pfam" id="PF13561">
    <property type="entry name" value="adh_short_C2"/>
    <property type="match status" value="1"/>
</dbReference>
<dbReference type="InterPro" id="IPR036291">
    <property type="entry name" value="NAD(P)-bd_dom_sf"/>
</dbReference>
<dbReference type="GO" id="GO:0016616">
    <property type="term" value="F:oxidoreductase activity, acting on the CH-OH group of donors, NAD or NADP as acceptor"/>
    <property type="evidence" value="ECO:0007669"/>
    <property type="project" value="TreeGrafter"/>
</dbReference>
<accession>A0A9D2RJC4</accession>
<dbReference type="PANTHER" id="PTHR42760">
    <property type="entry name" value="SHORT-CHAIN DEHYDROGENASES/REDUCTASES FAMILY MEMBER"/>
    <property type="match status" value="1"/>
</dbReference>
<dbReference type="InterPro" id="IPR002347">
    <property type="entry name" value="SDR_fam"/>
</dbReference>
<dbReference type="InterPro" id="IPR020904">
    <property type="entry name" value="Sc_DH/Rdtase_CS"/>
</dbReference>
<sequence>MLDLSSLSFSLKGECALVTASTAGLGWAIACGMAQQGAHIILNGRDAQRLQHAQQCLVNAGYSASVWCQDVTELAGLEEAYERHAKAATILVNAAGVRLRQGFLQLKSSQMVEHIQRNLSAMVVLSSCAARHMTASKHGRIISLSSIAGPIARAGDAIYPIAKQGVEAMVRSLAVEFAPHGITSNGIAPGPFATESNAQLQADPIKGQAMLQRSPIGRWAQPEEIIGAAVFLASRAASYVNGHVLVVDGGLSVSF</sequence>
<reference evidence="2" key="2">
    <citation type="submission" date="2021-04" db="EMBL/GenBank/DDBJ databases">
        <authorList>
            <person name="Gilroy R."/>
        </authorList>
    </citation>
    <scope>NUCLEOTIDE SEQUENCE</scope>
    <source>
        <strain evidence="2">9264</strain>
    </source>
</reference>
<dbReference type="PRINTS" id="PR00081">
    <property type="entry name" value="GDHRDH"/>
</dbReference>
<protein>
    <submittedName>
        <fullName evidence="2">SDR family oxidoreductase</fullName>
    </submittedName>
</protein>
<proteinExistence type="inferred from homology"/>
<dbReference type="Gene3D" id="3.40.50.720">
    <property type="entry name" value="NAD(P)-binding Rossmann-like Domain"/>
    <property type="match status" value="1"/>
</dbReference>
<evidence type="ECO:0000313" key="3">
    <source>
        <dbReference type="Proteomes" id="UP000823889"/>
    </source>
</evidence>
<gene>
    <name evidence="2" type="ORF">H9906_05345</name>
</gene>
<dbReference type="EMBL" id="DWUQ01000107">
    <property type="protein sequence ID" value="HJD44441.1"/>
    <property type="molecule type" value="Genomic_DNA"/>
</dbReference>
<dbReference type="Proteomes" id="UP000823889">
    <property type="component" value="Unassembled WGS sequence"/>
</dbReference>
<reference evidence="2" key="1">
    <citation type="journal article" date="2021" name="PeerJ">
        <title>Extensive microbial diversity within the chicken gut microbiome revealed by metagenomics and culture.</title>
        <authorList>
            <person name="Gilroy R."/>
            <person name="Ravi A."/>
            <person name="Getino M."/>
            <person name="Pursley I."/>
            <person name="Horton D.L."/>
            <person name="Alikhan N.F."/>
            <person name="Baker D."/>
            <person name="Gharbi K."/>
            <person name="Hall N."/>
            <person name="Watson M."/>
            <person name="Adriaenssens E.M."/>
            <person name="Foster-Nyarko E."/>
            <person name="Jarju S."/>
            <person name="Secka A."/>
            <person name="Antonio M."/>
            <person name="Oren A."/>
            <person name="Chaudhuri R.R."/>
            <person name="La Ragione R."/>
            <person name="Hildebrand F."/>
            <person name="Pallen M.J."/>
        </authorList>
    </citation>
    <scope>NUCLEOTIDE SEQUENCE</scope>
    <source>
        <strain evidence="2">9264</strain>
    </source>
</reference>
<comment type="similarity">
    <text evidence="1">Belongs to the short-chain dehydrogenases/reductases (SDR) family.</text>
</comment>